<accession>A0AAV9WM92</accession>
<gene>
    <name evidence="2" type="ORF">TWF481_000275</name>
</gene>
<dbReference type="EMBL" id="JAVHJL010000001">
    <property type="protein sequence ID" value="KAK6511356.1"/>
    <property type="molecule type" value="Genomic_DNA"/>
</dbReference>
<keyword evidence="3" id="KW-1185">Reference proteome</keyword>
<evidence type="ECO:0000313" key="3">
    <source>
        <dbReference type="Proteomes" id="UP001370758"/>
    </source>
</evidence>
<sequence>MSPSRDTPSDTNRMLSSKNAVLAFGGIVALATAFTVFGSGDQPIFPKPDDPTGDPSTWSIDQLRRWLELRNLYPSPTATREELLERVRLNIRRPST</sequence>
<comment type="caution">
    <text evidence="2">The sequence shown here is derived from an EMBL/GenBank/DDBJ whole genome shotgun (WGS) entry which is preliminary data.</text>
</comment>
<reference evidence="2 3" key="1">
    <citation type="submission" date="2023-08" db="EMBL/GenBank/DDBJ databases">
        <authorList>
            <person name="Palmer J.M."/>
        </authorList>
    </citation>
    <scope>NUCLEOTIDE SEQUENCE [LARGE SCALE GENOMIC DNA]</scope>
    <source>
        <strain evidence="2 3">TWF481</strain>
    </source>
</reference>
<keyword evidence="1" id="KW-0812">Transmembrane</keyword>
<dbReference type="Proteomes" id="UP001370758">
    <property type="component" value="Unassembled WGS sequence"/>
</dbReference>
<evidence type="ECO:0008006" key="4">
    <source>
        <dbReference type="Google" id="ProtNLM"/>
    </source>
</evidence>
<keyword evidence="1" id="KW-0472">Membrane</keyword>
<organism evidence="2 3">
    <name type="scientific">Arthrobotrys musiformis</name>
    <dbReference type="NCBI Taxonomy" id="47236"/>
    <lineage>
        <taxon>Eukaryota</taxon>
        <taxon>Fungi</taxon>
        <taxon>Dikarya</taxon>
        <taxon>Ascomycota</taxon>
        <taxon>Pezizomycotina</taxon>
        <taxon>Orbiliomycetes</taxon>
        <taxon>Orbiliales</taxon>
        <taxon>Orbiliaceae</taxon>
        <taxon>Arthrobotrys</taxon>
    </lineage>
</organism>
<evidence type="ECO:0000313" key="2">
    <source>
        <dbReference type="EMBL" id="KAK6511356.1"/>
    </source>
</evidence>
<feature type="transmembrane region" description="Helical" evidence="1">
    <location>
        <begin position="20"/>
        <end position="38"/>
    </location>
</feature>
<evidence type="ECO:0000256" key="1">
    <source>
        <dbReference type="SAM" id="Phobius"/>
    </source>
</evidence>
<dbReference type="Pfam" id="PF10281">
    <property type="entry name" value="Ish1"/>
    <property type="match status" value="1"/>
</dbReference>
<dbReference type="InterPro" id="IPR018803">
    <property type="entry name" value="Ish1/Msc1-like"/>
</dbReference>
<proteinExistence type="predicted"/>
<keyword evidence="1" id="KW-1133">Transmembrane helix</keyword>
<dbReference type="AlphaFoldDB" id="A0AAV9WM92"/>
<protein>
    <recommendedName>
        <fullName evidence="4">STE24 endopeptidase</fullName>
    </recommendedName>
</protein>
<name>A0AAV9WM92_9PEZI</name>